<dbReference type="Pfam" id="PF03478">
    <property type="entry name" value="Beta-prop_KIB1-4"/>
    <property type="match status" value="1"/>
</dbReference>
<evidence type="ECO:0000313" key="2">
    <source>
        <dbReference type="EMBL" id="KAL1207155.1"/>
    </source>
</evidence>
<reference evidence="2 3" key="1">
    <citation type="submission" date="2024-04" db="EMBL/GenBank/DDBJ databases">
        <title>Genome assembly C_amara_ONT_v2.</title>
        <authorList>
            <person name="Yant L."/>
            <person name="Moore C."/>
            <person name="Slenker M."/>
        </authorList>
    </citation>
    <scope>NUCLEOTIDE SEQUENCE [LARGE SCALE GENOMIC DNA]</scope>
    <source>
        <tissue evidence="2">Leaf</tissue>
    </source>
</reference>
<name>A0ABD1AK61_CARAN</name>
<sequence length="189" mass="21560">MKWKRLDNIPEESFCRSLVTFRGRFYANFLSRQIAVIDTYSLEVTLLLHSPQKSVNYLVPSGNDELFLVELTIPRPVGGLHIDQLTLRVSRLQEKASTWVEISDLGDRVLFINELGHFSCSAKELPQDCGVSGNSIFITHGLGKLTFAYKYGVHTGNAEDDLNCWRYSRENRVMRLHTSFSFIALMVGR</sequence>
<dbReference type="AlphaFoldDB" id="A0ABD1AK61"/>
<keyword evidence="3" id="KW-1185">Reference proteome</keyword>
<dbReference type="EMBL" id="JBANAX010000485">
    <property type="protein sequence ID" value="KAL1207155.1"/>
    <property type="molecule type" value="Genomic_DNA"/>
</dbReference>
<dbReference type="InterPro" id="IPR005174">
    <property type="entry name" value="KIB1-4_b-propeller"/>
</dbReference>
<organism evidence="2 3">
    <name type="scientific">Cardamine amara subsp. amara</name>
    <dbReference type="NCBI Taxonomy" id="228776"/>
    <lineage>
        <taxon>Eukaryota</taxon>
        <taxon>Viridiplantae</taxon>
        <taxon>Streptophyta</taxon>
        <taxon>Embryophyta</taxon>
        <taxon>Tracheophyta</taxon>
        <taxon>Spermatophyta</taxon>
        <taxon>Magnoliopsida</taxon>
        <taxon>eudicotyledons</taxon>
        <taxon>Gunneridae</taxon>
        <taxon>Pentapetalae</taxon>
        <taxon>rosids</taxon>
        <taxon>malvids</taxon>
        <taxon>Brassicales</taxon>
        <taxon>Brassicaceae</taxon>
        <taxon>Cardamineae</taxon>
        <taxon>Cardamine</taxon>
    </lineage>
</organism>
<comment type="caution">
    <text evidence="2">The sequence shown here is derived from an EMBL/GenBank/DDBJ whole genome shotgun (WGS) entry which is preliminary data.</text>
</comment>
<accession>A0ABD1AK61</accession>
<protein>
    <submittedName>
        <fullName evidence="2">F-box/kelch-repeat protein</fullName>
    </submittedName>
</protein>
<evidence type="ECO:0000259" key="1">
    <source>
        <dbReference type="Pfam" id="PF03478"/>
    </source>
</evidence>
<dbReference type="InterPro" id="IPR051304">
    <property type="entry name" value="SCF_F-box_domain"/>
</dbReference>
<dbReference type="PANTHER" id="PTHR47123">
    <property type="entry name" value="F-BOX PROTEIN SKIP23"/>
    <property type="match status" value="1"/>
</dbReference>
<evidence type="ECO:0000313" key="3">
    <source>
        <dbReference type="Proteomes" id="UP001558713"/>
    </source>
</evidence>
<dbReference type="PANTHER" id="PTHR47123:SF24">
    <property type="entry name" value="LOW PROTEIN: F-BOX_KELCH-REPEAT PROTEIN"/>
    <property type="match status" value="1"/>
</dbReference>
<proteinExistence type="predicted"/>
<dbReference type="Proteomes" id="UP001558713">
    <property type="component" value="Unassembled WGS sequence"/>
</dbReference>
<gene>
    <name evidence="2" type="ORF">V5N11_032758</name>
</gene>
<feature type="domain" description="KIB1-4 beta-propeller" evidence="1">
    <location>
        <begin position="2"/>
        <end position="147"/>
    </location>
</feature>